<dbReference type="GO" id="GO:0035735">
    <property type="term" value="P:intraciliary transport involved in cilium assembly"/>
    <property type="evidence" value="ECO:0007669"/>
    <property type="project" value="TreeGrafter"/>
</dbReference>
<dbReference type="GO" id="GO:0035720">
    <property type="term" value="P:intraciliary anterograde transport"/>
    <property type="evidence" value="ECO:0007669"/>
    <property type="project" value="TreeGrafter"/>
</dbReference>
<organism evidence="7 8">
    <name type="scientific">Tetradesmus obliquus</name>
    <name type="common">Green alga</name>
    <name type="synonym">Acutodesmus obliquus</name>
    <dbReference type="NCBI Taxonomy" id="3088"/>
    <lineage>
        <taxon>Eukaryota</taxon>
        <taxon>Viridiplantae</taxon>
        <taxon>Chlorophyta</taxon>
        <taxon>core chlorophytes</taxon>
        <taxon>Chlorophyceae</taxon>
        <taxon>CS clade</taxon>
        <taxon>Sphaeropleales</taxon>
        <taxon>Scenedesmaceae</taxon>
        <taxon>Tetradesmus</taxon>
    </lineage>
</organism>
<keyword evidence="4" id="KW-0802">TPR repeat</keyword>
<comment type="subcellular location">
    <subcellularLocation>
        <location evidence="1">Cell projection</location>
        <location evidence="1">Cilium</location>
    </subcellularLocation>
</comment>
<evidence type="ECO:0000256" key="4">
    <source>
        <dbReference type="ARBA" id="ARBA00022803"/>
    </source>
</evidence>
<dbReference type="PANTHER" id="PTHR14781">
    <property type="entry name" value="INTRAFLAGELLAR TRANSPORT PROTEIN 56"/>
    <property type="match status" value="1"/>
</dbReference>
<dbReference type="Gene3D" id="1.25.40.10">
    <property type="entry name" value="Tetratricopeptide repeat domain"/>
    <property type="match status" value="2"/>
</dbReference>
<comment type="similarity">
    <text evidence="2">Belongs to the IFT56 family.</text>
</comment>
<dbReference type="InterPro" id="IPR011990">
    <property type="entry name" value="TPR-like_helical_dom_sf"/>
</dbReference>
<feature type="compositionally biased region" description="Basic and acidic residues" evidence="6">
    <location>
        <begin position="11"/>
        <end position="23"/>
    </location>
</feature>
<dbReference type="GO" id="GO:0036064">
    <property type="term" value="C:ciliary basal body"/>
    <property type="evidence" value="ECO:0007669"/>
    <property type="project" value="TreeGrafter"/>
</dbReference>
<evidence type="ECO:0000256" key="1">
    <source>
        <dbReference type="ARBA" id="ARBA00004138"/>
    </source>
</evidence>
<dbReference type="InterPro" id="IPR030511">
    <property type="entry name" value="TTC26"/>
</dbReference>
<dbReference type="STRING" id="3088.A0A383WCH2"/>
<dbReference type="FunFam" id="1.25.40.10:FF:001373">
    <property type="entry name" value="Tetratricopeptide repeat domain 26"/>
    <property type="match status" value="1"/>
</dbReference>
<dbReference type="SUPFAM" id="SSF48452">
    <property type="entry name" value="TPR-like"/>
    <property type="match status" value="2"/>
</dbReference>
<feature type="region of interest" description="Disordered" evidence="6">
    <location>
        <begin position="1"/>
        <end position="23"/>
    </location>
</feature>
<evidence type="ECO:0000256" key="6">
    <source>
        <dbReference type="SAM" id="MobiDB-lite"/>
    </source>
</evidence>
<sequence length="567" mass="62520">MILSKARTKAVVKDQTAKQEKRPPTLDELLDARDYDGAITLLNFKRQGNRNDTKLVEWLAYAHYHHGEHDKALALYQELLQQDDPDPLYHTYSAACYYYMGLTQEAAEAAAKGPRCPLATRIQFHCAHKRGDEDALMALHSSLGDSLEDQLSLAALHFNRGHHQEATDIYKGLLLDHRELLALNMYVALCYAKLDYYDVSQEILQVYLNSFPTSPLAANLKACNAFRLLNGKAAENELRPLAEATGGSHTQHDLIRHNLVVFKGGEGALQVLPGLNGVLPEASLNLVIHHLRRGELGEAHALVKDLEPSTPQEYILKAVVAVSLGQASGSQEQLAAAQQHFRVVGSSASECDTIPGRQAMASCFFLMKLFEDVLVFLNSIRSYFASDDDFNWNYGLALAATGKYREAEEALGAVQSDKYRSEPTYVSWLARCLIMSGKAAAAWQLYQTAQDTGSPAAAGEEGYALLQLIANDCYKMGAFYYAIKAFDVLERLDPNPQFYDAKRGAAVGVFQAIIAGKEQPELLPEVVELLQNSAAASHGGRQGSNALQIEQITRVMQQWGQVNGIMV</sequence>
<evidence type="ECO:0008006" key="9">
    <source>
        <dbReference type="Google" id="ProtNLM"/>
    </source>
</evidence>
<dbReference type="AlphaFoldDB" id="A0A383WCH2"/>
<dbReference type="Pfam" id="PF13432">
    <property type="entry name" value="TPR_16"/>
    <property type="match status" value="1"/>
</dbReference>
<protein>
    <recommendedName>
        <fullName evidence="9">Intraflagellar transport protein 56</fullName>
    </recommendedName>
</protein>
<proteinExistence type="inferred from homology"/>
<keyword evidence="5" id="KW-0966">Cell projection</keyword>
<gene>
    <name evidence="7" type="ORF">BQ4739_LOCUS15612</name>
</gene>
<dbReference type="EMBL" id="FNXT01001229">
    <property type="protein sequence ID" value="SZX75327.1"/>
    <property type="molecule type" value="Genomic_DNA"/>
</dbReference>
<keyword evidence="8" id="KW-1185">Reference proteome</keyword>
<evidence type="ECO:0000256" key="2">
    <source>
        <dbReference type="ARBA" id="ARBA00007834"/>
    </source>
</evidence>
<feature type="compositionally biased region" description="Basic residues" evidence="6">
    <location>
        <begin position="1"/>
        <end position="10"/>
    </location>
</feature>
<name>A0A383WCH2_TETOB</name>
<evidence type="ECO:0000313" key="7">
    <source>
        <dbReference type="EMBL" id="SZX75327.1"/>
    </source>
</evidence>
<evidence type="ECO:0000256" key="3">
    <source>
        <dbReference type="ARBA" id="ARBA00022737"/>
    </source>
</evidence>
<evidence type="ECO:0000256" key="5">
    <source>
        <dbReference type="ARBA" id="ARBA00023273"/>
    </source>
</evidence>
<keyword evidence="3" id="KW-0677">Repeat</keyword>
<dbReference type="PANTHER" id="PTHR14781:SF0">
    <property type="entry name" value="INTRAFLAGELLAR TRANSPORT PROTEIN 56"/>
    <property type="match status" value="1"/>
</dbReference>
<accession>A0A383WCH2</accession>
<dbReference type="Proteomes" id="UP000256970">
    <property type="component" value="Unassembled WGS sequence"/>
</dbReference>
<dbReference type="Pfam" id="PF14559">
    <property type="entry name" value="TPR_19"/>
    <property type="match status" value="1"/>
</dbReference>
<dbReference type="GO" id="GO:0097546">
    <property type="term" value="C:ciliary base"/>
    <property type="evidence" value="ECO:0007669"/>
    <property type="project" value="TreeGrafter"/>
</dbReference>
<evidence type="ECO:0000313" key="8">
    <source>
        <dbReference type="Proteomes" id="UP000256970"/>
    </source>
</evidence>
<dbReference type="GO" id="GO:0120170">
    <property type="term" value="F:intraciliary transport particle B binding"/>
    <property type="evidence" value="ECO:0007669"/>
    <property type="project" value="TreeGrafter"/>
</dbReference>
<dbReference type="GO" id="GO:0030992">
    <property type="term" value="C:intraciliary transport particle B"/>
    <property type="evidence" value="ECO:0007669"/>
    <property type="project" value="TreeGrafter"/>
</dbReference>
<reference evidence="7 8" key="1">
    <citation type="submission" date="2016-10" db="EMBL/GenBank/DDBJ databases">
        <authorList>
            <person name="Cai Z."/>
        </authorList>
    </citation>
    <scope>NUCLEOTIDE SEQUENCE [LARGE SCALE GENOMIC DNA]</scope>
</reference>